<organism evidence="2 3">
    <name type="scientific">Xenotaenia resolanae</name>
    <dbReference type="NCBI Taxonomy" id="208358"/>
    <lineage>
        <taxon>Eukaryota</taxon>
        <taxon>Metazoa</taxon>
        <taxon>Chordata</taxon>
        <taxon>Craniata</taxon>
        <taxon>Vertebrata</taxon>
        <taxon>Euteleostomi</taxon>
        <taxon>Actinopterygii</taxon>
        <taxon>Neopterygii</taxon>
        <taxon>Teleostei</taxon>
        <taxon>Neoteleostei</taxon>
        <taxon>Acanthomorphata</taxon>
        <taxon>Ovalentaria</taxon>
        <taxon>Atherinomorphae</taxon>
        <taxon>Cyprinodontiformes</taxon>
        <taxon>Goodeidae</taxon>
        <taxon>Xenotaenia</taxon>
    </lineage>
</organism>
<name>A0ABV0WXH3_9TELE</name>
<keyword evidence="3" id="KW-1185">Reference proteome</keyword>
<evidence type="ECO:0000313" key="2">
    <source>
        <dbReference type="EMBL" id="MEQ2274337.1"/>
    </source>
</evidence>
<proteinExistence type="predicted"/>
<keyword evidence="1" id="KW-1133">Transmembrane helix</keyword>
<evidence type="ECO:0000256" key="1">
    <source>
        <dbReference type="SAM" id="Phobius"/>
    </source>
</evidence>
<keyword evidence="1" id="KW-0812">Transmembrane</keyword>
<reference evidence="2 3" key="1">
    <citation type="submission" date="2021-06" db="EMBL/GenBank/DDBJ databases">
        <authorList>
            <person name="Palmer J.M."/>
        </authorList>
    </citation>
    <scope>NUCLEOTIDE SEQUENCE [LARGE SCALE GENOMIC DNA]</scope>
    <source>
        <strain evidence="2 3">XR_2019</strain>
        <tissue evidence="2">Muscle</tissue>
    </source>
</reference>
<feature type="transmembrane region" description="Helical" evidence="1">
    <location>
        <begin position="72"/>
        <end position="95"/>
    </location>
</feature>
<gene>
    <name evidence="2" type="ORF">XENORESO_018841</name>
</gene>
<dbReference type="Proteomes" id="UP001444071">
    <property type="component" value="Unassembled WGS sequence"/>
</dbReference>
<protein>
    <submittedName>
        <fullName evidence="2">Uncharacterized protein</fullName>
    </submittedName>
</protein>
<keyword evidence="1" id="KW-0472">Membrane</keyword>
<accession>A0ABV0WXH3</accession>
<comment type="caution">
    <text evidence="2">The sequence shown here is derived from an EMBL/GenBank/DDBJ whole genome shotgun (WGS) entry which is preliminary data.</text>
</comment>
<sequence length="104" mass="11414">MKTLNYTVFVFLIRNKFNAQIASISRHVNGAECRNCSHISEADENCGLFSLEKNLVLNWVLPQIRSIPAAGLALHITTVAATMICLSIQTLAIVLSSVDSHVFV</sequence>
<evidence type="ECO:0000313" key="3">
    <source>
        <dbReference type="Proteomes" id="UP001444071"/>
    </source>
</evidence>
<dbReference type="EMBL" id="JAHRIM010076822">
    <property type="protein sequence ID" value="MEQ2274337.1"/>
    <property type="molecule type" value="Genomic_DNA"/>
</dbReference>